<organism evidence="2 3">
    <name type="scientific">Cyclospora cayetanensis</name>
    <dbReference type="NCBI Taxonomy" id="88456"/>
    <lineage>
        <taxon>Eukaryota</taxon>
        <taxon>Sar</taxon>
        <taxon>Alveolata</taxon>
        <taxon>Apicomplexa</taxon>
        <taxon>Conoidasida</taxon>
        <taxon>Coccidia</taxon>
        <taxon>Eucoccidiorida</taxon>
        <taxon>Eimeriorina</taxon>
        <taxon>Eimeriidae</taxon>
        <taxon>Cyclospora</taxon>
    </lineage>
</organism>
<reference evidence="2 3" key="1">
    <citation type="journal article" date="2016" name="BMC Genomics">
        <title>Comparative genomics reveals Cyclospora cayetanensis possesses coccidia-like metabolism and invasion components but unique surface antigens.</title>
        <authorList>
            <person name="Liu S."/>
            <person name="Wang L."/>
            <person name="Zheng H."/>
            <person name="Xu Z."/>
            <person name="Roellig D.M."/>
            <person name="Li N."/>
            <person name="Frace M.A."/>
            <person name="Tang K."/>
            <person name="Arrowood M.J."/>
            <person name="Moss D.M."/>
            <person name="Zhang L."/>
            <person name="Feng Y."/>
            <person name="Xiao L."/>
        </authorList>
    </citation>
    <scope>NUCLEOTIDE SEQUENCE [LARGE SCALE GENOMIC DNA]</scope>
    <source>
        <strain evidence="2 3">CHN_HEN01</strain>
    </source>
</reference>
<evidence type="ECO:0000313" key="3">
    <source>
        <dbReference type="Proteomes" id="UP000095192"/>
    </source>
</evidence>
<feature type="compositionally biased region" description="Low complexity" evidence="1">
    <location>
        <begin position="13"/>
        <end position="35"/>
    </location>
</feature>
<sequence>MSGKPSATGLPKAARNNASATTSSAAAAGAAAGPRTDGDDLKFASLLGVLVAFPSREESEAFEPLASELSPALLPVNGLPLVDYAIEFMQRNGGWLLLQRTGVWCWVSCTFREAATARLPWGRLPRRLFLFGETLPTDKPAADQGA</sequence>
<gene>
    <name evidence="2" type="ORF">cyc_07770</name>
</gene>
<dbReference type="VEuPathDB" id="ToxoDB:LOC34621016"/>
<dbReference type="Proteomes" id="UP000095192">
    <property type="component" value="Unassembled WGS sequence"/>
</dbReference>
<dbReference type="EMBL" id="JROU02002002">
    <property type="protein sequence ID" value="OEH74576.1"/>
    <property type="molecule type" value="Genomic_DNA"/>
</dbReference>
<accession>A0A1D3CTR1</accession>
<protein>
    <submittedName>
        <fullName evidence="2">Uncharacterized protein</fullName>
    </submittedName>
</protein>
<evidence type="ECO:0000256" key="1">
    <source>
        <dbReference type="SAM" id="MobiDB-lite"/>
    </source>
</evidence>
<keyword evidence="3" id="KW-1185">Reference proteome</keyword>
<evidence type="ECO:0000313" key="2">
    <source>
        <dbReference type="EMBL" id="OEH74576.1"/>
    </source>
</evidence>
<name>A0A1D3CTR1_9EIME</name>
<dbReference type="AlphaFoldDB" id="A0A1D3CTR1"/>
<dbReference type="VEuPathDB" id="ToxoDB:cyc_07770"/>
<comment type="caution">
    <text evidence="2">The sequence shown here is derived from an EMBL/GenBank/DDBJ whole genome shotgun (WGS) entry which is preliminary data.</text>
</comment>
<proteinExistence type="predicted"/>
<dbReference type="InParanoid" id="A0A1D3CTR1"/>
<feature type="region of interest" description="Disordered" evidence="1">
    <location>
        <begin position="1"/>
        <end position="37"/>
    </location>
</feature>